<feature type="transmembrane region" description="Helical" evidence="7">
    <location>
        <begin position="141"/>
        <end position="168"/>
    </location>
</feature>
<evidence type="ECO:0000256" key="5">
    <source>
        <dbReference type="ARBA" id="ARBA00038359"/>
    </source>
</evidence>
<keyword evidence="3 7" id="KW-1133">Transmembrane helix</keyword>
<evidence type="ECO:0000256" key="3">
    <source>
        <dbReference type="ARBA" id="ARBA00022989"/>
    </source>
</evidence>
<dbReference type="InterPro" id="IPR052337">
    <property type="entry name" value="SAT4-like"/>
</dbReference>
<feature type="compositionally biased region" description="Low complexity" evidence="6">
    <location>
        <begin position="417"/>
        <end position="447"/>
    </location>
</feature>
<dbReference type="GO" id="GO:0016020">
    <property type="term" value="C:membrane"/>
    <property type="evidence" value="ECO:0007669"/>
    <property type="project" value="UniProtKB-SubCell"/>
</dbReference>
<accession>A0A6G1KIN1</accession>
<evidence type="ECO:0000256" key="7">
    <source>
        <dbReference type="SAM" id="Phobius"/>
    </source>
</evidence>
<feature type="transmembrane region" description="Helical" evidence="7">
    <location>
        <begin position="223"/>
        <end position="245"/>
    </location>
</feature>
<feature type="transmembrane region" description="Helical" evidence="7">
    <location>
        <begin position="62"/>
        <end position="87"/>
    </location>
</feature>
<reference evidence="9" key="1">
    <citation type="journal article" date="2020" name="Stud. Mycol.">
        <title>101 Dothideomycetes genomes: a test case for predicting lifestyles and emergence of pathogens.</title>
        <authorList>
            <person name="Haridas S."/>
            <person name="Albert R."/>
            <person name="Binder M."/>
            <person name="Bloem J."/>
            <person name="Labutti K."/>
            <person name="Salamov A."/>
            <person name="Andreopoulos B."/>
            <person name="Baker S."/>
            <person name="Barry K."/>
            <person name="Bills G."/>
            <person name="Bluhm B."/>
            <person name="Cannon C."/>
            <person name="Castanera R."/>
            <person name="Culley D."/>
            <person name="Daum C."/>
            <person name="Ezra D."/>
            <person name="Gonzalez J."/>
            <person name="Henrissat B."/>
            <person name="Kuo A."/>
            <person name="Liang C."/>
            <person name="Lipzen A."/>
            <person name="Lutzoni F."/>
            <person name="Magnuson J."/>
            <person name="Mondo S."/>
            <person name="Nolan M."/>
            <person name="Ohm R."/>
            <person name="Pangilinan J."/>
            <person name="Park H.-J."/>
            <person name="Ramirez L."/>
            <person name="Alfaro M."/>
            <person name="Sun H."/>
            <person name="Tritt A."/>
            <person name="Yoshinaga Y."/>
            <person name="Zwiers L.-H."/>
            <person name="Turgeon B."/>
            <person name="Goodwin S."/>
            <person name="Spatafora J."/>
            <person name="Crous P."/>
            <person name="Grigoriev I."/>
        </authorList>
    </citation>
    <scope>NUCLEOTIDE SEQUENCE</scope>
    <source>
        <strain evidence="9">CBS 279.74</strain>
    </source>
</reference>
<dbReference type="PANTHER" id="PTHR33048">
    <property type="entry name" value="PTH11-LIKE INTEGRAL MEMBRANE PROTEIN (AFU_ORTHOLOGUE AFUA_5G11245)"/>
    <property type="match status" value="1"/>
</dbReference>
<dbReference type="OrthoDB" id="5022096at2759"/>
<gene>
    <name evidence="9" type="ORF">K504DRAFT_464756</name>
</gene>
<feature type="transmembrane region" description="Helical" evidence="7">
    <location>
        <begin position="29"/>
        <end position="50"/>
    </location>
</feature>
<feature type="transmembrane region" description="Helical" evidence="7">
    <location>
        <begin position="188"/>
        <end position="211"/>
    </location>
</feature>
<dbReference type="EMBL" id="MU005766">
    <property type="protein sequence ID" value="KAF2712694.1"/>
    <property type="molecule type" value="Genomic_DNA"/>
</dbReference>
<dbReference type="AlphaFoldDB" id="A0A6G1KIN1"/>
<dbReference type="Pfam" id="PF20684">
    <property type="entry name" value="Fung_rhodopsin"/>
    <property type="match status" value="1"/>
</dbReference>
<name>A0A6G1KIN1_9PLEO</name>
<evidence type="ECO:0000259" key="8">
    <source>
        <dbReference type="Pfam" id="PF20684"/>
    </source>
</evidence>
<keyword evidence="10" id="KW-1185">Reference proteome</keyword>
<feature type="region of interest" description="Disordered" evidence="6">
    <location>
        <begin position="403"/>
        <end position="460"/>
    </location>
</feature>
<proteinExistence type="inferred from homology"/>
<keyword evidence="2 7" id="KW-0812">Transmembrane</keyword>
<organism evidence="9 10">
    <name type="scientific">Pleomassaria siparia CBS 279.74</name>
    <dbReference type="NCBI Taxonomy" id="1314801"/>
    <lineage>
        <taxon>Eukaryota</taxon>
        <taxon>Fungi</taxon>
        <taxon>Dikarya</taxon>
        <taxon>Ascomycota</taxon>
        <taxon>Pezizomycotina</taxon>
        <taxon>Dothideomycetes</taxon>
        <taxon>Pleosporomycetidae</taxon>
        <taxon>Pleosporales</taxon>
        <taxon>Pleomassariaceae</taxon>
        <taxon>Pleomassaria</taxon>
    </lineage>
</organism>
<evidence type="ECO:0000256" key="6">
    <source>
        <dbReference type="SAM" id="MobiDB-lite"/>
    </source>
</evidence>
<feature type="region of interest" description="Disordered" evidence="6">
    <location>
        <begin position="338"/>
        <end position="377"/>
    </location>
</feature>
<sequence length="460" mass="50815">MEATHGMPTNMSQIPSIPSDIAMHYARSFAGVAISLSIVSFFIFVGRLWTKNFPVRRMQIDDWIVILAWMVMQIDVIVLLFTIPMVFGHDRYSSTLQDSSNAFRWAVISQPLWAWSMALIKISVALMLLRLEQELPWRRFLWSMIALQATVGVYNTLAQVMQCIPLHAVWDLLGQTPAKCWSPSALRINIICVSTINVATDFVFALLPISFLRKVNRPLRERIVIGVLMALGILTGGASIMKMVVSVTFDRTGDRDAEGIQIGMWSCIEELTGFIAACIPCLRSPFQRALEHFGFVQGATVATTGPKGGRGYGQVYDAGGGGGGGDSQQQYNHPRVGRTRKTSTIGGIKHSHSQAIRMHSLRSPDTQSEEDILMSDDGTKNGEIWCTTEVLMLEERARAASMKETAIKVGRPEPSWSGTTTDNTTTTTTTRSQTRSQTGRSQTGRSQTKSRPGVFGCQSK</sequence>
<comment type="similarity">
    <text evidence="5">Belongs to the SAT4 family.</text>
</comment>
<feature type="transmembrane region" description="Helical" evidence="7">
    <location>
        <begin position="107"/>
        <end position="129"/>
    </location>
</feature>
<evidence type="ECO:0000313" key="10">
    <source>
        <dbReference type="Proteomes" id="UP000799428"/>
    </source>
</evidence>
<feature type="domain" description="Rhodopsin" evidence="8">
    <location>
        <begin position="47"/>
        <end position="288"/>
    </location>
</feature>
<keyword evidence="4 7" id="KW-0472">Membrane</keyword>
<evidence type="ECO:0000256" key="4">
    <source>
        <dbReference type="ARBA" id="ARBA00023136"/>
    </source>
</evidence>
<evidence type="ECO:0000313" key="9">
    <source>
        <dbReference type="EMBL" id="KAF2712694.1"/>
    </source>
</evidence>
<comment type="subcellular location">
    <subcellularLocation>
        <location evidence="1">Membrane</location>
        <topology evidence="1">Multi-pass membrane protein</topology>
    </subcellularLocation>
</comment>
<dbReference type="InterPro" id="IPR049326">
    <property type="entry name" value="Rhodopsin_dom_fungi"/>
</dbReference>
<dbReference type="Proteomes" id="UP000799428">
    <property type="component" value="Unassembled WGS sequence"/>
</dbReference>
<dbReference type="PANTHER" id="PTHR33048:SF129">
    <property type="entry name" value="INTEGRAL MEMBRANE PROTEIN-RELATED"/>
    <property type="match status" value="1"/>
</dbReference>
<evidence type="ECO:0000256" key="1">
    <source>
        <dbReference type="ARBA" id="ARBA00004141"/>
    </source>
</evidence>
<evidence type="ECO:0000256" key="2">
    <source>
        <dbReference type="ARBA" id="ARBA00022692"/>
    </source>
</evidence>
<protein>
    <recommendedName>
        <fullName evidence="8">Rhodopsin domain-containing protein</fullName>
    </recommendedName>
</protein>